<dbReference type="PhylomeDB" id="A0A068V1X8"/>
<dbReference type="InterPro" id="IPR013201">
    <property type="entry name" value="Prot_inhib_I29"/>
</dbReference>
<dbReference type="SUPFAM" id="SSF54001">
    <property type="entry name" value="Cysteine proteinases"/>
    <property type="match status" value="1"/>
</dbReference>
<dbReference type="InterPro" id="IPR039417">
    <property type="entry name" value="Peptidase_C1A_papain-like"/>
</dbReference>
<proteinExistence type="inferred from homology"/>
<comment type="similarity">
    <text evidence="1">Belongs to the peptidase C1 family.</text>
</comment>
<name>A0A068V1X8_COFCA</name>
<evidence type="ECO:0000313" key="6">
    <source>
        <dbReference type="Proteomes" id="UP000295252"/>
    </source>
</evidence>
<reference evidence="6" key="1">
    <citation type="journal article" date="2014" name="Science">
        <title>The coffee genome provides insight into the convergent evolution of caffeine biosynthesis.</title>
        <authorList>
            <person name="Denoeud F."/>
            <person name="Carretero-Paulet L."/>
            <person name="Dereeper A."/>
            <person name="Droc G."/>
            <person name="Guyot R."/>
            <person name="Pietrella M."/>
            <person name="Zheng C."/>
            <person name="Alberti A."/>
            <person name="Anthony F."/>
            <person name="Aprea G."/>
            <person name="Aury J.M."/>
            <person name="Bento P."/>
            <person name="Bernard M."/>
            <person name="Bocs S."/>
            <person name="Campa C."/>
            <person name="Cenci A."/>
            <person name="Combes M.C."/>
            <person name="Crouzillat D."/>
            <person name="Da Silva C."/>
            <person name="Daddiego L."/>
            <person name="De Bellis F."/>
            <person name="Dussert S."/>
            <person name="Garsmeur O."/>
            <person name="Gayraud T."/>
            <person name="Guignon V."/>
            <person name="Jahn K."/>
            <person name="Jamilloux V."/>
            <person name="Joet T."/>
            <person name="Labadie K."/>
            <person name="Lan T."/>
            <person name="Leclercq J."/>
            <person name="Lepelley M."/>
            <person name="Leroy T."/>
            <person name="Li L.T."/>
            <person name="Librado P."/>
            <person name="Lopez L."/>
            <person name="Munoz A."/>
            <person name="Noel B."/>
            <person name="Pallavicini A."/>
            <person name="Perrotta G."/>
            <person name="Poncet V."/>
            <person name="Pot D."/>
            <person name="Priyono X."/>
            <person name="Rigoreau M."/>
            <person name="Rouard M."/>
            <person name="Rozas J."/>
            <person name="Tranchant-Dubreuil C."/>
            <person name="VanBuren R."/>
            <person name="Zhang Q."/>
            <person name="Andrade A.C."/>
            <person name="Argout X."/>
            <person name="Bertrand B."/>
            <person name="de Kochko A."/>
            <person name="Graziosi G."/>
            <person name="Henry R.J."/>
            <person name="Jayarama X."/>
            <person name="Ming R."/>
            <person name="Nagai C."/>
            <person name="Rounsley S."/>
            <person name="Sankoff D."/>
            <person name="Giuliano G."/>
            <person name="Albert V.A."/>
            <person name="Wincker P."/>
            <person name="Lashermes P."/>
        </authorList>
    </citation>
    <scope>NUCLEOTIDE SEQUENCE [LARGE SCALE GENOMIC DNA]</scope>
    <source>
        <strain evidence="6">cv. DH200-94</strain>
    </source>
</reference>
<dbReference type="SMART" id="SM00645">
    <property type="entry name" value="Pept_C1"/>
    <property type="match status" value="1"/>
</dbReference>
<feature type="domain" description="Peptidase C1A papain C-terminal" evidence="4">
    <location>
        <begin position="80"/>
        <end position="307"/>
    </location>
</feature>
<dbReference type="InParanoid" id="A0A068V1X8"/>
<evidence type="ECO:0000256" key="2">
    <source>
        <dbReference type="ARBA" id="ARBA00023157"/>
    </source>
</evidence>
<dbReference type="InterPro" id="IPR038765">
    <property type="entry name" value="Papain-like_cys_pep_sf"/>
</dbReference>
<dbReference type="Pfam" id="PF00112">
    <property type="entry name" value="Peptidase_C1"/>
    <property type="match status" value="1"/>
</dbReference>
<dbReference type="Proteomes" id="UP000295252">
    <property type="component" value="Chromosome XI"/>
</dbReference>
<dbReference type="PANTHER" id="PTHR12411">
    <property type="entry name" value="CYSTEINE PROTEASE FAMILY C1-RELATED"/>
    <property type="match status" value="1"/>
</dbReference>
<gene>
    <name evidence="5" type="ORF">GSCOC_T00041095001</name>
</gene>
<accession>A0A068V1X8</accession>
<dbReference type="OrthoDB" id="190265at2759"/>
<dbReference type="STRING" id="49390.A0A068V1X8"/>
<dbReference type="CDD" id="cd02248">
    <property type="entry name" value="Peptidase_C1A"/>
    <property type="match status" value="1"/>
</dbReference>
<organism evidence="5 6">
    <name type="scientific">Coffea canephora</name>
    <name type="common">Robusta coffee</name>
    <dbReference type="NCBI Taxonomy" id="49390"/>
    <lineage>
        <taxon>Eukaryota</taxon>
        <taxon>Viridiplantae</taxon>
        <taxon>Streptophyta</taxon>
        <taxon>Embryophyta</taxon>
        <taxon>Tracheophyta</taxon>
        <taxon>Spermatophyta</taxon>
        <taxon>Magnoliopsida</taxon>
        <taxon>eudicotyledons</taxon>
        <taxon>Gunneridae</taxon>
        <taxon>Pentapetalae</taxon>
        <taxon>asterids</taxon>
        <taxon>lamiids</taxon>
        <taxon>Gentianales</taxon>
        <taxon>Rubiaceae</taxon>
        <taxon>Ixoroideae</taxon>
        <taxon>Gardenieae complex</taxon>
        <taxon>Bertiereae - Coffeeae clade</taxon>
        <taxon>Coffeeae</taxon>
        <taxon>Coffea</taxon>
    </lineage>
</organism>
<evidence type="ECO:0000256" key="3">
    <source>
        <dbReference type="SAM" id="SignalP"/>
    </source>
</evidence>
<keyword evidence="3" id="KW-0732">Signal</keyword>
<feature type="signal peptide" evidence="3">
    <location>
        <begin position="1"/>
        <end position="24"/>
    </location>
</feature>
<dbReference type="InterPro" id="IPR000668">
    <property type="entry name" value="Peptidase_C1A_C"/>
</dbReference>
<dbReference type="GO" id="GO:0006508">
    <property type="term" value="P:proteolysis"/>
    <property type="evidence" value="ECO:0007669"/>
    <property type="project" value="InterPro"/>
</dbReference>
<dbReference type="Gene3D" id="3.90.70.10">
    <property type="entry name" value="Cysteine proteinases"/>
    <property type="match status" value="1"/>
</dbReference>
<dbReference type="InterPro" id="IPR025660">
    <property type="entry name" value="Pept_his_AS"/>
</dbReference>
<sequence>MASKSVKQFFSILLIQWMVFQARSRVISDVSMIERHEHWMAGYGRQYKDTAEKEKRYQIFKANSTAILSSSEYDKIVTAIPPSLDWRRKGAVAPIREVSCEKTPKIGLFKKPEGLLCAWTIPAVDAVEALIKIKTGKLYTLSNQEIVDCSTGLDCYHGSTEDAFEFIKQHGLTTESNYPPKDNKGTCDTNKEKEPVAKISGYNYVPADNEKALLQALTDQPVAVMVDASGADFQFYAGGVFTGECGTDIDHGVTLVGYGTSNSTLKYWRIKNSWGKGWGEDGYMRMERDIAAKEGMCGIAIEPIYPTL</sequence>
<feature type="chain" id="PRO_5018538784" description="Peptidase C1A papain C-terminal domain-containing protein" evidence="3">
    <location>
        <begin position="25"/>
        <end position="308"/>
    </location>
</feature>
<dbReference type="AlphaFoldDB" id="A0A068V1X8"/>
<dbReference type="Gramene" id="CDP14567">
    <property type="protein sequence ID" value="CDP14567"/>
    <property type="gene ID" value="GSCOC_T00041095001"/>
</dbReference>
<evidence type="ECO:0000256" key="1">
    <source>
        <dbReference type="ARBA" id="ARBA00008455"/>
    </source>
</evidence>
<dbReference type="PROSITE" id="PS00639">
    <property type="entry name" value="THIOL_PROTEASE_HIS"/>
    <property type="match status" value="1"/>
</dbReference>
<keyword evidence="2" id="KW-1015">Disulfide bond</keyword>
<dbReference type="GO" id="GO:0008234">
    <property type="term" value="F:cysteine-type peptidase activity"/>
    <property type="evidence" value="ECO:0007669"/>
    <property type="project" value="InterPro"/>
</dbReference>
<dbReference type="EMBL" id="HG739171">
    <property type="protein sequence ID" value="CDP14567.1"/>
    <property type="molecule type" value="Genomic_DNA"/>
</dbReference>
<protein>
    <recommendedName>
        <fullName evidence="4">Peptidase C1A papain C-terminal domain-containing protein</fullName>
    </recommendedName>
</protein>
<evidence type="ECO:0000313" key="5">
    <source>
        <dbReference type="EMBL" id="CDP14567.1"/>
    </source>
</evidence>
<keyword evidence="6" id="KW-1185">Reference proteome</keyword>
<dbReference type="Pfam" id="PF08246">
    <property type="entry name" value="Inhibitor_I29"/>
    <property type="match status" value="1"/>
</dbReference>
<evidence type="ECO:0000259" key="4">
    <source>
        <dbReference type="SMART" id="SM00645"/>
    </source>
</evidence>
<dbReference type="InterPro" id="IPR013128">
    <property type="entry name" value="Peptidase_C1A"/>
</dbReference>